<keyword evidence="1" id="KW-1133">Transmembrane helix</keyword>
<accession>A0ABP1R6M5</accession>
<evidence type="ECO:0000256" key="1">
    <source>
        <dbReference type="SAM" id="Phobius"/>
    </source>
</evidence>
<protein>
    <recommendedName>
        <fullName evidence="4">Gustatory receptor</fullName>
    </recommendedName>
</protein>
<proteinExistence type="predicted"/>
<feature type="transmembrane region" description="Helical" evidence="1">
    <location>
        <begin position="199"/>
        <end position="226"/>
    </location>
</feature>
<feature type="transmembrane region" description="Helical" evidence="1">
    <location>
        <begin position="269"/>
        <end position="290"/>
    </location>
</feature>
<keyword evidence="1" id="KW-0472">Membrane</keyword>
<keyword evidence="1" id="KW-0812">Transmembrane</keyword>
<dbReference type="Proteomes" id="UP001642540">
    <property type="component" value="Unassembled WGS sequence"/>
</dbReference>
<evidence type="ECO:0008006" key="4">
    <source>
        <dbReference type="Google" id="ProtNLM"/>
    </source>
</evidence>
<feature type="transmembrane region" description="Helical" evidence="1">
    <location>
        <begin position="132"/>
        <end position="155"/>
    </location>
</feature>
<feature type="transmembrane region" description="Helical" evidence="1">
    <location>
        <begin position="81"/>
        <end position="99"/>
    </location>
</feature>
<keyword evidence="3" id="KW-1185">Reference proteome</keyword>
<evidence type="ECO:0000313" key="3">
    <source>
        <dbReference type="Proteomes" id="UP001642540"/>
    </source>
</evidence>
<dbReference type="EMBL" id="CAXLJM020000065">
    <property type="protein sequence ID" value="CAL8121578.1"/>
    <property type="molecule type" value="Genomic_DNA"/>
</dbReference>
<sequence>MESLLRGIYYHVEKHGIVCFKRDTITGKLILLEEITTSKKVSQSCGMLVLSNTIIQFQILYGELSTSKGWNGGELFNRVLAAYYFFILPVVSMYIRICYGKSKEIVLYINGLLQLSNKVFWKDRTLVEHLNFAFAWVLYPSIVLAPTFLVILMHWNNPCRSTLLGSWLLSECRSVSVELENENTTLRFINRAWAMLSKIFVLMVNHVILSKGCSATLFCMVVLNILCMLKLHDHLKSENPDNWSTWQATKFREIQVFALLNNEINQNALLVFTFSLILVISLEITAFVRMEWNAENFVALGFFSYSCFNSCFFLIIIMGGGMIAVYSTSKTLFELIKRKQSCTGRFLNATQRLEKRWLTKFCRSCTPLRVKLGESNFLEELTPLNCINTAVDLTVNMLLLGT</sequence>
<reference evidence="2 3" key="1">
    <citation type="submission" date="2024-08" db="EMBL/GenBank/DDBJ databases">
        <authorList>
            <person name="Cucini C."/>
            <person name="Frati F."/>
        </authorList>
    </citation>
    <scope>NUCLEOTIDE SEQUENCE [LARGE SCALE GENOMIC DNA]</scope>
</reference>
<evidence type="ECO:0000313" key="2">
    <source>
        <dbReference type="EMBL" id="CAL8121578.1"/>
    </source>
</evidence>
<feature type="transmembrane region" description="Helical" evidence="1">
    <location>
        <begin position="302"/>
        <end position="328"/>
    </location>
</feature>
<comment type="caution">
    <text evidence="2">The sequence shown here is derived from an EMBL/GenBank/DDBJ whole genome shotgun (WGS) entry which is preliminary data.</text>
</comment>
<gene>
    <name evidence="2" type="ORF">ODALV1_LOCUS19451</name>
</gene>
<organism evidence="2 3">
    <name type="scientific">Orchesella dallaii</name>
    <dbReference type="NCBI Taxonomy" id="48710"/>
    <lineage>
        <taxon>Eukaryota</taxon>
        <taxon>Metazoa</taxon>
        <taxon>Ecdysozoa</taxon>
        <taxon>Arthropoda</taxon>
        <taxon>Hexapoda</taxon>
        <taxon>Collembola</taxon>
        <taxon>Entomobryomorpha</taxon>
        <taxon>Entomobryoidea</taxon>
        <taxon>Orchesellidae</taxon>
        <taxon>Orchesellinae</taxon>
        <taxon>Orchesella</taxon>
    </lineage>
</organism>
<name>A0ABP1R6M5_9HEXA</name>